<keyword evidence="1" id="KW-0472">Membrane</keyword>
<gene>
    <name evidence="2" type="ORF">Spaf_0116</name>
</gene>
<proteinExistence type="predicted"/>
<name>I1ZJC0_STRPA</name>
<evidence type="ECO:0000256" key="1">
    <source>
        <dbReference type="SAM" id="Phobius"/>
    </source>
</evidence>
<dbReference type="PATRIC" id="fig|1114965.3.peg.114"/>
<protein>
    <submittedName>
        <fullName evidence="2">Integral membrane protein</fullName>
    </submittedName>
</protein>
<dbReference type="Pfam" id="PF06161">
    <property type="entry name" value="DUF975"/>
    <property type="match status" value="1"/>
</dbReference>
<dbReference type="KEGG" id="scf:Spaf_0116"/>
<dbReference type="HOGENOM" id="CLU_045673_4_0_9"/>
<feature type="transmembrane region" description="Helical" evidence="1">
    <location>
        <begin position="190"/>
        <end position="212"/>
    </location>
</feature>
<dbReference type="STRING" id="1114965.Spaf_0116"/>
<dbReference type="eggNOG" id="COG5523">
    <property type="taxonomic scope" value="Bacteria"/>
</dbReference>
<feature type="transmembrane region" description="Helical" evidence="1">
    <location>
        <begin position="89"/>
        <end position="110"/>
    </location>
</feature>
<organism evidence="2 3">
    <name type="scientific">Streptococcus parasanguinis FW213</name>
    <dbReference type="NCBI Taxonomy" id="1114965"/>
    <lineage>
        <taxon>Bacteria</taxon>
        <taxon>Bacillati</taxon>
        <taxon>Bacillota</taxon>
        <taxon>Bacilli</taxon>
        <taxon>Lactobacillales</taxon>
        <taxon>Streptococcaceae</taxon>
        <taxon>Streptococcus</taxon>
    </lineage>
</organism>
<keyword evidence="1" id="KW-1133">Transmembrane helix</keyword>
<dbReference type="AlphaFoldDB" id="I1ZJC0"/>
<feature type="transmembrane region" description="Helical" evidence="1">
    <location>
        <begin position="144"/>
        <end position="170"/>
    </location>
</feature>
<dbReference type="PANTHER" id="PTHR40076:SF1">
    <property type="entry name" value="MEMBRANE PROTEIN"/>
    <property type="match status" value="1"/>
</dbReference>
<evidence type="ECO:0000313" key="2">
    <source>
        <dbReference type="EMBL" id="AFJ25144.1"/>
    </source>
</evidence>
<sequence length="314" mass="35980">MYQILPALSRTYVIIKSTTMKRVSSMNLKLIRLRARTMQVQQPGLAILFALPVLLTILANFLLSGQDLIDLLPDMTLQQAGIYMIQRQLFPSVVSFVISILVVGATFSYLDTINPKIEHRTRVLDIFKQDRFTSVFATLILKQVVLFLWGLILYVGSLISTYASIRFLAIYDKVSNPSTLSASSPEFQSLMQQMPLMTTGVVLGLLGLLFYLPQYYSLSLVELILYEQLRDGDYKGAFGVLRQSRETMKGFRSNRLVLDLTLIGWYFLNYFTRDVIGFYTMPYFINCQIAFYDQIKQIKQGPRHFTGHPSHETE</sequence>
<keyword evidence="1" id="KW-0812">Transmembrane</keyword>
<dbReference type="Proteomes" id="UP000002865">
    <property type="component" value="Chromosome"/>
</dbReference>
<dbReference type="InterPro" id="IPR010380">
    <property type="entry name" value="DUF975"/>
</dbReference>
<dbReference type="EMBL" id="CP003122">
    <property type="protein sequence ID" value="AFJ25144.1"/>
    <property type="molecule type" value="Genomic_DNA"/>
</dbReference>
<reference evidence="2 3" key="1">
    <citation type="journal article" date="2012" name="PLoS ONE">
        <title>Complete Genome and Transcriptomes of Streptococcus parasanguinis FW213: Phylogenic Relations and Potential Virulence Mechanisms.</title>
        <authorList>
            <person name="Geng J."/>
            <person name="Chiu C.H."/>
            <person name="Tang P."/>
            <person name="Chen Y."/>
            <person name="Shieh H.R."/>
            <person name="Hu S."/>
            <person name="Chen Y.Y."/>
        </authorList>
    </citation>
    <scope>NUCLEOTIDE SEQUENCE [LARGE SCALE GENOMIC DNA]</scope>
    <source>
        <strain evidence="2 3">FW213</strain>
    </source>
</reference>
<evidence type="ECO:0000313" key="3">
    <source>
        <dbReference type="Proteomes" id="UP000002865"/>
    </source>
</evidence>
<accession>I1ZJC0</accession>
<dbReference type="PANTHER" id="PTHR40076">
    <property type="entry name" value="MEMBRANE PROTEIN-RELATED"/>
    <property type="match status" value="1"/>
</dbReference>
<dbReference type="PaxDb" id="1114965-Spaf_0116"/>